<comment type="catalytic activity">
    <reaction evidence="9">
        <text>a 5,6-dihydrouridine in mRNA + NADP(+) = a uridine in mRNA + NADPH + H(+)</text>
        <dbReference type="Rhea" id="RHEA:69855"/>
        <dbReference type="Rhea" id="RHEA-COMP:14658"/>
        <dbReference type="Rhea" id="RHEA-COMP:17789"/>
        <dbReference type="ChEBI" id="CHEBI:15378"/>
        <dbReference type="ChEBI" id="CHEBI:57783"/>
        <dbReference type="ChEBI" id="CHEBI:58349"/>
        <dbReference type="ChEBI" id="CHEBI:65315"/>
        <dbReference type="ChEBI" id="CHEBI:74443"/>
    </reaction>
    <physiologicalReaction direction="right-to-left" evidence="9">
        <dbReference type="Rhea" id="RHEA:69857"/>
    </physiologicalReaction>
</comment>
<proteinExistence type="predicted"/>
<dbReference type="GO" id="GO:0102264">
    <property type="term" value="F:tRNA-dihydrouridine20 synthase activity"/>
    <property type="evidence" value="ECO:0007669"/>
    <property type="project" value="EnsemblFungi"/>
</dbReference>
<comment type="catalytic activity">
    <reaction evidence="8">
        <text>a 5,6-dihydrouridine in mRNA + NAD(+) = a uridine in mRNA + NADH + H(+)</text>
        <dbReference type="Rhea" id="RHEA:69851"/>
        <dbReference type="Rhea" id="RHEA-COMP:14658"/>
        <dbReference type="Rhea" id="RHEA-COMP:17789"/>
        <dbReference type="ChEBI" id="CHEBI:15378"/>
        <dbReference type="ChEBI" id="CHEBI:57540"/>
        <dbReference type="ChEBI" id="CHEBI:57945"/>
        <dbReference type="ChEBI" id="CHEBI:65315"/>
        <dbReference type="ChEBI" id="CHEBI:74443"/>
    </reaction>
    <physiologicalReaction direction="right-to-left" evidence="8">
        <dbReference type="Rhea" id="RHEA:69853"/>
    </physiologicalReaction>
</comment>
<evidence type="ECO:0000256" key="5">
    <source>
        <dbReference type="ARBA" id="ARBA00022694"/>
    </source>
</evidence>
<dbReference type="EMBL" id="FQNF01000021">
    <property type="protein sequence ID" value="SGZ39298.1"/>
    <property type="molecule type" value="Genomic_DNA"/>
</dbReference>
<dbReference type="OrthoDB" id="10262250at2759"/>
<dbReference type="GO" id="GO:0006397">
    <property type="term" value="P:mRNA processing"/>
    <property type="evidence" value="ECO:0007669"/>
    <property type="project" value="UniProtKB-KW"/>
</dbReference>
<keyword evidence="2" id="KW-0285">Flavoprotein</keyword>
<reference evidence="13" key="1">
    <citation type="submission" date="2016-11" db="EMBL/GenBank/DDBJ databases">
        <authorList>
            <person name="Guldener U."/>
        </authorList>
    </citation>
    <scope>NUCLEOTIDE SEQUENCE [LARGE SCALE GENOMIC DNA]</scope>
</reference>
<keyword evidence="13" id="KW-1185">Reference proteome</keyword>
<keyword evidence="5" id="KW-0819">tRNA processing</keyword>
<protein>
    <submittedName>
        <fullName evidence="12">Related to tRNA-dihydrouridine(20) synthase [NAD(P)+]</fullName>
    </submittedName>
</protein>
<dbReference type="Proteomes" id="UP000183365">
    <property type="component" value="Unassembled WGS sequence"/>
</dbReference>
<dbReference type="InterPro" id="IPR052582">
    <property type="entry name" value="tRNA-DUS-like"/>
</dbReference>
<keyword evidence="7" id="KW-0520">NAD</keyword>
<feature type="domain" description="DUS-like FMN-binding" evidence="11">
    <location>
        <begin position="33"/>
        <end position="304"/>
    </location>
</feature>
<dbReference type="SUPFAM" id="SSF51395">
    <property type="entry name" value="FMN-linked oxidoreductases"/>
    <property type="match status" value="1"/>
</dbReference>
<accession>A0A1L0AYT8</accession>
<dbReference type="GO" id="GO:0050660">
    <property type="term" value="F:flavin adenine dinucleotide binding"/>
    <property type="evidence" value="ECO:0007669"/>
    <property type="project" value="InterPro"/>
</dbReference>
<organism evidence="12 13">
    <name type="scientific">Hanseniaspora guilliermondii</name>
    <dbReference type="NCBI Taxonomy" id="56406"/>
    <lineage>
        <taxon>Eukaryota</taxon>
        <taxon>Fungi</taxon>
        <taxon>Dikarya</taxon>
        <taxon>Ascomycota</taxon>
        <taxon>Saccharomycotina</taxon>
        <taxon>Saccharomycetes</taxon>
        <taxon>Saccharomycodales</taxon>
        <taxon>Saccharomycodaceae</taxon>
        <taxon>Hanseniaspora</taxon>
    </lineage>
</organism>
<keyword evidence="6" id="KW-0560">Oxidoreductase</keyword>
<dbReference type="PROSITE" id="PS01136">
    <property type="entry name" value="UPF0034"/>
    <property type="match status" value="1"/>
</dbReference>
<dbReference type="VEuPathDB" id="FungiDB:HGUI_01498"/>
<evidence type="ECO:0000256" key="8">
    <source>
        <dbReference type="ARBA" id="ARBA00048342"/>
    </source>
</evidence>
<evidence type="ECO:0000256" key="2">
    <source>
        <dbReference type="ARBA" id="ARBA00022630"/>
    </source>
</evidence>
<comment type="cofactor">
    <cofactor evidence="1">
        <name>FMN</name>
        <dbReference type="ChEBI" id="CHEBI:58210"/>
    </cofactor>
</comment>
<evidence type="ECO:0000256" key="3">
    <source>
        <dbReference type="ARBA" id="ARBA00022643"/>
    </source>
</evidence>
<feature type="region of interest" description="Disordered" evidence="10">
    <location>
        <begin position="352"/>
        <end position="399"/>
    </location>
</feature>
<evidence type="ECO:0000256" key="6">
    <source>
        <dbReference type="ARBA" id="ARBA00023002"/>
    </source>
</evidence>
<keyword evidence="3" id="KW-0288">FMN</keyword>
<evidence type="ECO:0000256" key="9">
    <source>
        <dbReference type="ARBA" id="ARBA00049447"/>
    </source>
</evidence>
<gene>
    <name evidence="12" type="ORF">HGUI_01498</name>
</gene>
<keyword evidence="4" id="KW-0507">mRNA processing</keyword>
<sequence>MTIVYKGSLCLAPMVRAGSLPTRLLALSNGADLVWSPEIIDKKIVQCTRVVNTKTNTIDYLAPIPENRKHVPDVKPELVFRTDIKGREKGKLIFQVGTSDPELAVQAALKVIEDVDGIDVNSGCPKPFSVHSGCGAALLRTPEKLVDILTNLVTRVGKPNNKPISVKIRILENEDITLSLVSKILKTGIANLTVHCRTPNMRNRESPIRAYIPKIYELCKQNNVSLILNGGLQNKLDFLKVREELGLSEDVGGMFADQAEVNPTVFLDTPLEWNDVLLKYLEIAKSLDNSIHNTKYMLSRILKGDKRYAAFSSVKSHEEIDDIMSKFYNHESKQFNTQEAIKYTTELRQKQKAEKIRRQREDQLKKNEEERAAKKAEKEASTKRNIEDSTSNDIKKQKI</sequence>
<evidence type="ECO:0000256" key="4">
    <source>
        <dbReference type="ARBA" id="ARBA00022664"/>
    </source>
</evidence>
<evidence type="ECO:0000259" key="11">
    <source>
        <dbReference type="Pfam" id="PF01207"/>
    </source>
</evidence>
<dbReference type="PANTHER" id="PTHR45936">
    <property type="entry name" value="TRNA-DIHYDROURIDINE(20) SYNTHASE [NAD(P)+]-LIKE"/>
    <property type="match status" value="1"/>
</dbReference>
<name>A0A1L0AYT8_9ASCO</name>
<dbReference type="AlphaFoldDB" id="A0A1L0AYT8"/>
<dbReference type="Pfam" id="PF01207">
    <property type="entry name" value="Dus"/>
    <property type="match status" value="1"/>
</dbReference>
<dbReference type="PANTHER" id="PTHR45936:SF1">
    <property type="entry name" value="TRNA-DIHYDROURIDINE(20) SYNTHASE [NAD(P)+]-LIKE"/>
    <property type="match status" value="1"/>
</dbReference>
<dbReference type="GO" id="GO:0005737">
    <property type="term" value="C:cytoplasm"/>
    <property type="evidence" value="ECO:0007669"/>
    <property type="project" value="TreeGrafter"/>
</dbReference>
<evidence type="ECO:0000313" key="13">
    <source>
        <dbReference type="Proteomes" id="UP000183365"/>
    </source>
</evidence>
<dbReference type="CDD" id="cd02801">
    <property type="entry name" value="DUS_like_FMN"/>
    <property type="match status" value="1"/>
</dbReference>
<dbReference type="Gene3D" id="3.20.20.70">
    <property type="entry name" value="Aldolase class I"/>
    <property type="match status" value="1"/>
</dbReference>
<dbReference type="InterPro" id="IPR035587">
    <property type="entry name" value="DUS-like_FMN-bd"/>
</dbReference>
<evidence type="ECO:0000256" key="7">
    <source>
        <dbReference type="ARBA" id="ARBA00023027"/>
    </source>
</evidence>
<evidence type="ECO:0000313" key="12">
    <source>
        <dbReference type="EMBL" id="SGZ39298.1"/>
    </source>
</evidence>
<dbReference type="InterPro" id="IPR013785">
    <property type="entry name" value="Aldolase_TIM"/>
</dbReference>
<dbReference type="InterPro" id="IPR018517">
    <property type="entry name" value="tRNA_hU_synthase_CS"/>
</dbReference>
<evidence type="ECO:0000256" key="10">
    <source>
        <dbReference type="SAM" id="MobiDB-lite"/>
    </source>
</evidence>
<evidence type="ECO:0000256" key="1">
    <source>
        <dbReference type="ARBA" id="ARBA00001917"/>
    </source>
</evidence>